<sequence length="333" mass="36839">MYDSPAEGRDCPRGDVVLVEDMETGLVRNAAFDASQMEYDAAYQNEQGNSAQFQRHLDEVASLIETTMGRDRLVEVGCGKGRFLELMLSRGADVTGFDPTYEGSNPRVRKAYFSEALGIRGEGLILRHVLEHIDDPVAFLFRLAQANGGQGLIYIEVPCLDWICTHRAWFDIFYEHVNYFRLTDFHRIFGRVVQADRGFGGQYLRIVADLASLRRPVRDAGDAVSFPEDFTTRLEREATEDLGPCVVWGGASKGVIFALLRERAGHPVDRVIDINPSKQGKYLAGTGLCVLSPEQGLAGLAEGSTIHVMNPNYLPEIAAMAGPGFVYKGMSHD</sequence>
<protein>
    <submittedName>
        <fullName evidence="1">Methyltransferase domain-containing protein</fullName>
    </submittedName>
</protein>
<keyword evidence="1" id="KW-0489">Methyltransferase</keyword>
<dbReference type="Gene3D" id="3.40.50.150">
    <property type="entry name" value="Vaccinia Virus protein VP39"/>
    <property type="match status" value="1"/>
</dbReference>
<dbReference type="GO" id="GO:0032259">
    <property type="term" value="P:methylation"/>
    <property type="evidence" value="ECO:0007669"/>
    <property type="project" value="UniProtKB-KW"/>
</dbReference>
<keyword evidence="1" id="KW-0808">Transferase</keyword>
<organism evidence="1 2">
    <name type="scientific">Paragemmobacter ruber</name>
    <dbReference type="NCBI Taxonomy" id="1985673"/>
    <lineage>
        <taxon>Bacteria</taxon>
        <taxon>Pseudomonadati</taxon>
        <taxon>Pseudomonadota</taxon>
        <taxon>Alphaproteobacteria</taxon>
        <taxon>Rhodobacterales</taxon>
        <taxon>Paracoccaceae</taxon>
        <taxon>Paragemmobacter</taxon>
    </lineage>
</organism>
<accession>A0ABW9Y5E3</accession>
<dbReference type="InterPro" id="IPR029063">
    <property type="entry name" value="SAM-dependent_MTases_sf"/>
</dbReference>
<dbReference type="Proteomes" id="UP001517376">
    <property type="component" value="Unassembled WGS sequence"/>
</dbReference>
<evidence type="ECO:0000313" key="1">
    <source>
        <dbReference type="EMBL" id="NBE07084.1"/>
    </source>
</evidence>
<dbReference type="EMBL" id="JAAATW010000001">
    <property type="protein sequence ID" value="NBE07084.1"/>
    <property type="molecule type" value="Genomic_DNA"/>
</dbReference>
<reference evidence="2" key="1">
    <citation type="submission" date="2020-01" db="EMBL/GenBank/DDBJ databases">
        <title>Sphingomonas sp. strain CSW-10.</title>
        <authorList>
            <person name="Chen W.-M."/>
        </authorList>
    </citation>
    <scope>NUCLEOTIDE SEQUENCE [LARGE SCALE GENOMIC DNA]</scope>
    <source>
        <strain evidence="2">CCP-1</strain>
    </source>
</reference>
<proteinExistence type="predicted"/>
<dbReference type="Gene3D" id="3.40.50.720">
    <property type="entry name" value="NAD(P)-binding Rossmann-like Domain"/>
    <property type="match status" value="1"/>
</dbReference>
<name>A0ABW9Y5E3_9RHOB</name>
<gene>
    <name evidence="1" type="ORF">GU920_06020</name>
</gene>
<dbReference type="GO" id="GO:0008168">
    <property type="term" value="F:methyltransferase activity"/>
    <property type="evidence" value="ECO:0007669"/>
    <property type="project" value="UniProtKB-KW"/>
</dbReference>
<keyword evidence="2" id="KW-1185">Reference proteome</keyword>
<dbReference type="CDD" id="cd02440">
    <property type="entry name" value="AdoMet_MTases"/>
    <property type="match status" value="1"/>
</dbReference>
<dbReference type="Pfam" id="PF13489">
    <property type="entry name" value="Methyltransf_23"/>
    <property type="match status" value="1"/>
</dbReference>
<evidence type="ECO:0000313" key="2">
    <source>
        <dbReference type="Proteomes" id="UP001517376"/>
    </source>
</evidence>
<comment type="caution">
    <text evidence="1">The sequence shown here is derived from an EMBL/GenBank/DDBJ whole genome shotgun (WGS) entry which is preliminary data.</text>
</comment>
<dbReference type="SUPFAM" id="SSF53335">
    <property type="entry name" value="S-adenosyl-L-methionine-dependent methyltransferases"/>
    <property type="match status" value="1"/>
</dbReference>